<accession>A0ACB7SPM7</accession>
<dbReference type="EMBL" id="CM023483">
    <property type="protein sequence ID" value="KAH6935981.1"/>
    <property type="molecule type" value="Genomic_DNA"/>
</dbReference>
<dbReference type="Proteomes" id="UP000821845">
    <property type="component" value="Chromosome 3"/>
</dbReference>
<proteinExistence type="predicted"/>
<sequence>MARTKQTARKSTGGKAPGSSWPRRPLGSQLLPPVDQKPHRYRPGTVALREIRRYQKSTELLIRKLPFQRLVREVAQDFKTQLRFQSSAVQALQEAAEAYLGASSRTATCAPSTPNVSPSCQRMCSLPDASVGNERNNFSTGPFFIMPVYVHHSGDCS</sequence>
<comment type="caution">
    <text evidence="1">The sequence shown here is derived from an EMBL/GenBank/DDBJ whole genome shotgun (WGS) entry which is preliminary data.</text>
</comment>
<name>A0ACB7SPM7_HYAAI</name>
<reference evidence="1" key="1">
    <citation type="submission" date="2020-05" db="EMBL/GenBank/DDBJ databases">
        <title>Large-scale comparative analyses of tick genomes elucidate their genetic diversity and vector capacities.</title>
        <authorList>
            <person name="Jia N."/>
            <person name="Wang J."/>
            <person name="Shi W."/>
            <person name="Du L."/>
            <person name="Sun Y."/>
            <person name="Zhan W."/>
            <person name="Jiang J."/>
            <person name="Wang Q."/>
            <person name="Zhang B."/>
            <person name="Ji P."/>
            <person name="Sakyi L.B."/>
            <person name="Cui X."/>
            <person name="Yuan T."/>
            <person name="Jiang B."/>
            <person name="Yang W."/>
            <person name="Lam T.T.-Y."/>
            <person name="Chang Q."/>
            <person name="Ding S."/>
            <person name="Wang X."/>
            <person name="Zhu J."/>
            <person name="Ruan X."/>
            <person name="Zhao L."/>
            <person name="Wei J."/>
            <person name="Que T."/>
            <person name="Du C."/>
            <person name="Cheng J."/>
            <person name="Dai P."/>
            <person name="Han X."/>
            <person name="Huang E."/>
            <person name="Gao Y."/>
            <person name="Liu J."/>
            <person name="Shao H."/>
            <person name="Ye R."/>
            <person name="Li L."/>
            <person name="Wei W."/>
            <person name="Wang X."/>
            <person name="Wang C."/>
            <person name="Yang T."/>
            <person name="Huo Q."/>
            <person name="Li W."/>
            <person name="Guo W."/>
            <person name="Chen H."/>
            <person name="Zhou L."/>
            <person name="Ni X."/>
            <person name="Tian J."/>
            <person name="Zhou Y."/>
            <person name="Sheng Y."/>
            <person name="Liu T."/>
            <person name="Pan Y."/>
            <person name="Xia L."/>
            <person name="Li J."/>
            <person name="Zhao F."/>
            <person name="Cao W."/>
        </authorList>
    </citation>
    <scope>NUCLEOTIDE SEQUENCE</scope>
    <source>
        <strain evidence="1">Hyas-2018</strain>
    </source>
</reference>
<evidence type="ECO:0000313" key="2">
    <source>
        <dbReference type="Proteomes" id="UP000821845"/>
    </source>
</evidence>
<gene>
    <name evidence="1" type="ORF">HPB50_012000</name>
</gene>
<keyword evidence="2" id="KW-1185">Reference proteome</keyword>
<organism evidence="1 2">
    <name type="scientific">Hyalomma asiaticum</name>
    <name type="common">Tick</name>
    <dbReference type="NCBI Taxonomy" id="266040"/>
    <lineage>
        <taxon>Eukaryota</taxon>
        <taxon>Metazoa</taxon>
        <taxon>Ecdysozoa</taxon>
        <taxon>Arthropoda</taxon>
        <taxon>Chelicerata</taxon>
        <taxon>Arachnida</taxon>
        <taxon>Acari</taxon>
        <taxon>Parasitiformes</taxon>
        <taxon>Ixodida</taxon>
        <taxon>Ixodoidea</taxon>
        <taxon>Ixodidae</taxon>
        <taxon>Hyalomminae</taxon>
        <taxon>Hyalomma</taxon>
    </lineage>
</organism>
<protein>
    <submittedName>
        <fullName evidence="1">Uncharacterized protein</fullName>
    </submittedName>
</protein>
<evidence type="ECO:0000313" key="1">
    <source>
        <dbReference type="EMBL" id="KAH6935981.1"/>
    </source>
</evidence>